<dbReference type="EMBL" id="CP067089">
    <property type="protein sequence ID" value="QQO09069.1"/>
    <property type="molecule type" value="Genomic_DNA"/>
</dbReference>
<dbReference type="Gene3D" id="3.40.190.10">
    <property type="entry name" value="Periplasmic binding protein-like II"/>
    <property type="match status" value="2"/>
</dbReference>
<gene>
    <name evidence="5" type="ORF">JFL75_19395</name>
</gene>
<evidence type="ECO:0000313" key="5">
    <source>
        <dbReference type="EMBL" id="QQO09069.1"/>
    </source>
</evidence>
<dbReference type="CDD" id="cd14748">
    <property type="entry name" value="PBP2_UgpB"/>
    <property type="match status" value="1"/>
</dbReference>
<evidence type="ECO:0000256" key="2">
    <source>
        <dbReference type="ARBA" id="ARBA00022448"/>
    </source>
</evidence>
<dbReference type="GO" id="GO:0015768">
    <property type="term" value="P:maltose transport"/>
    <property type="evidence" value="ECO:0007669"/>
    <property type="project" value="TreeGrafter"/>
</dbReference>
<keyword evidence="3 4" id="KW-0732">Signal</keyword>
<accession>A0A7T7XMG0</accession>
<dbReference type="InterPro" id="IPR006059">
    <property type="entry name" value="SBP"/>
</dbReference>
<protein>
    <submittedName>
        <fullName evidence="5">ABC transporter substrate-binding protein</fullName>
    </submittedName>
</protein>
<dbReference type="RefSeq" id="WP_215626374.1">
    <property type="nucleotide sequence ID" value="NZ_CP067089.2"/>
</dbReference>
<comment type="similarity">
    <text evidence="1">Belongs to the bacterial solute-binding protein 1 family.</text>
</comment>
<keyword evidence="2" id="KW-0813">Transport</keyword>
<feature type="chain" id="PRO_5030633775" evidence="4">
    <location>
        <begin position="27"/>
        <end position="429"/>
    </location>
</feature>
<dbReference type="PANTHER" id="PTHR30061">
    <property type="entry name" value="MALTOSE-BINDING PERIPLASMIC PROTEIN"/>
    <property type="match status" value="1"/>
</dbReference>
<evidence type="ECO:0000256" key="4">
    <source>
        <dbReference type="SAM" id="SignalP"/>
    </source>
</evidence>
<reference evidence="5" key="1">
    <citation type="submission" date="2021-01" db="EMBL/GenBank/DDBJ databases">
        <title>Description of Breznakiella homolactica.</title>
        <authorList>
            <person name="Song Y."/>
            <person name="Brune A."/>
        </authorList>
    </citation>
    <scope>NUCLEOTIDE SEQUENCE</scope>
    <source>
        <strain evidence="5">RmG30</strain>
    </source>
</reference>
<name>A0A7T7XMG0_9SPIR</name>
<evidence type="ECO:0000256" key="1">
    <source>
        <dbReference type="ARBA" id="ARBA00008520"/>
    </source>
</evidence>
<dbReference type="Pfam" id="PF13416">
    <property type="entry name" value="SBP_bac_8"/>
    <property type="match status" value="1"/>
</dbReference>
<dbReference type="GO" id="GO:0055052">
    <property type="term" value="C:ATP-binding cassette (ABC) transporter complex, substrate-binding subunit-containing"/>
    <property type="evidence" value="ECO:0007669"/>
    <property type="project" value="TreeGrafter"/>
</dbReference>
<dbReference type="GO" id="GO:1901982">
    <property type="term" value="F:maltose binding"/>
    <property type="evidence" value="ECO:0007669"/>
    <property type="project" value="TreeGrafter"/>
</dbReference>
<organism evidence="5 6">
    <name type="scientific">Breznakiella homolactica</name>
    <dbReference type="NCBI Taxonomy" id="2798577"/>
    <lineage>
        <taxon>Bacteria</taxon>
        <taxon>Pseudomonadati</taxon>
        <taxon>Spirochaetota</taxon>
        <taxon>Spirochaetia</taxon>
        <taxon>Spirochaetales</taxon>
        <taxon>Breznakiellaceae</taxon>
        <taxon>Breznakiella</taxon>
    </lineage>
</organism>
<keyword evidence="6" id="KW-1185">Reference proteome</keyword>
<sequence>MNKATLKRSLFAALILTVFCAAPLLAGGGQDKATGAGGPVEVSFWSLFTGGDGEFFDAMVAEFNRTHPDIVMKTDTVKFDDYYTKLTTALAARNAPDVVVVHQSNLLNYVPKGSLYSLDDLLTQVNAPLDDFFAAPLEACRFDGKLYALPLDVHALIMYYNTELFRQAGVSKVPVTYDEVIQAAQAVRDRTGAMGLAVDNTTATYKAYTLTRLFMSLLKQQGVDILSADNTKANFNNAAGEKALQGLIDTVQRYKVTPAQLDYDGAMAEFRLGKAGMHFNGVWATGAFEKQDGLTFAAVPLPAMMGQPAAWSGSHTLAVPVQKTMDQKKLEAAVTFILWMTEHGELWAKAGHIPTRKSVSEKPEFKALPYRSGYADAAASAIAPPRTGAWDEIYNGLSDSLEYAVATNQNVKTALAEMERKVNNIIASY</sequence>
<dbReference type="AlphaFoldDB" id="A0A7T7XMG0"/>
<dbReference type="GO" id="GO:0042956">
    <property type="term" value="P:maltodextrin transmembrane transport"/>
    <property type="evidence" value="ECO:0007669"/>
    <property type="project" value="TreeGrafter"/>
</dbReference>
<dbReference type="KEGG" id="bhc:JFL75_19395"/>
<evidence type="ECO:0000256" key="3">
    <source>
        <dbReference type="ARBA" id="ARBA00022729"/>
    </source>
</evidence>
<proteinExistence type="inferred from homology"/>
<feature type="signal peptide" evidence="4">
    <location>
        <begin position="1"/>
        <end position="26"/>
    </location>
</feature>
<evidence type="ECO:0000313" key="6">
    <source>
        <dbReference type="Proteomes" id="UP000595917"/>
    </source>
</evidence>
<dbReference type="PANTHER" id="PTHR30061:SF50">
    <property type="entry name" value="MALTOSE_MALTODEXTRIN-BINDING PERIPLASMIC PROTEIN"/>
    <property type="match status" value="1"/>
</dbReference>
<dbReference type="SUPFAM" id="SSF53850">
    <property type="entry name" value="Periplasmic binding protein-like II"/>
    <property type="match status" value="1"/>
</dbReference>
<dbReference type="Proteomes" id="UP000595917">
    <property type="component" value="Chromosome"/>
</dbReference>